<evidence type="ECO:0000313" key="5">
    <source>
        <dbReference type="Proteomes" id="UP000250354"/>
    </source>
</evidence>
<sequence length="187" mass="20057">MSAKNYVKEILEELLHNVAYENDDQLNDLVEAILKANHIFLTGAGRSGVGIRGFANRLMHLGFSVSVIGEITNPHTHEGDLLIVGSGSGETDSLVSTAKKAKKNGVKIAILTMDVESTIAKLADVVVLLPGVSPKLQHSGMDITSIQPMGSAFEQLLFLTGDGIILELMDRTGETSDSMFARHADLE</sequence>
<dbReference type="GO" id="GO:1901135">
    <property type="term" value="P:carbohydrate derivative metabolic process"/>
    <property type="evidence" value="ECO:0007669"/>
    <property type="project" value="InterPro"/>
</dbReference>
<dbReference type="Gene3D" id="3.40.50.10490">
    <property type="entry name" value="Glucose-6-phosphate isomerase like protein, domain 1"/>
    <property type="match status" value="1"/>
</dbReference>
<dbReference type="CDD" id="cd05005">
    <property type="entry name" value="SIS_PHI"/>
    <property type="match status" value="1"/>
</dbReference>
<dbReference type="EMBL" id="CP145132">
    <property type="protein sequence ID" value="WWC54534.1"/>
    <property type="molecule type" value="Genomic_DNA"/>
</dbReference>
<accession>A0A9Q4DFT1</accession>
<dbReference type="NCBIfam" id="TIGR03127">
    <property type="entry name" value="RuMP_HxlB"/>
    <property type="match status" value="1"/>
</dbReference>
<dbReference type="InterPro" id="IPR046348">
    <property type="entry name" value="SIS_dom_sf"/>
</dbReference>
<gene>
    <name evidence="4" type="primary">hxlB</name>
    <name evidence="4" type="ORF">DBT44_0009155</name>
    <name evidence="3" type="ORF">ODY61_08705</name>
</gene>
<dbReference type="GO" id="GO:0097367">
    <property type="term" value="F:carbohydrate derivative binding"/>
    <property type="evidence" value="ECO:0007669"/>
    <property type="project" value="InterPro"/>
</dbReference>
<evidence type="ECO:0000313" key="3">
    <source>
        <dbReference type="EMBL" id="MCY3088188.1"/>
    </source>
</evidence>
<evidence type="ECO:0000313" key="4">
    <source>
        <dbReference type="EMBL" id="WWC54534.1"/>
    </source>
</evidence>
<dbReference type="GeneID" id="86859124"/>
<evidence type="ECO:0000256" key="1">
    <source>
        <dbReference type="ARBA" id="ARBA00009235"/>
    </source>
</evidence>
<dbReference type="Pfam" id="PF01380">
    <property type="entry name" value="SIS"/>
    <property type="match status" value="1"/>
</dbReference>
<name>A0A1E9PKC5_9LACT</name>
<accession>A0A1E9PKC5</accession>
<evidence type="ECO:0000313" key="6">
    <source>
        <dbReference type="Proteomes" id="UP001069047"/>
    </source>
</evidence>
<dbReference type="InterPro" id="IPR001347">
    <property type="entry name" value="SIS_dom"/>
</dbReference>
<reference evidence="3" key="2">
    <citation type="submission" date="2022-09" db="EMBL/GenBank/DDBJ databases">
        <title>Aerococcus urinae taxonomy study.</title>
        <authorList>
            <person name="Christensen J."/>
            <person name="Senneby E."/>
        </authorList>
    </citation>
    <scope>NUCLEOTIDE SEQUENCE</scope>
    <source>
        <strain evidence="3">LUND-41-B12</strain>
    </source>
</reference>
<reference evidence="4 5" key="1">
    <citation type="journal article" date="2020" name="J. Bacteriol.">
        <title>Aerococcus urinae Isolated from Women with Lower Urinary Tract Symptoms: In Vitro Aggregation and Genome Analysis.</title>
        <authorList>
            <person name="Hilt E.E."/>
            <person name="Putonti C."/>
            <person name="Thomas-White K."/>
            <person name="Lewis A.L."/>
            <person name="Visick K.L."/>
            <person name="Gilbert N.M."/>
            <person name="Wolfe A.J."/>
        </authorList>
    </citation>
    <scope>NUCLEOTIDE SEQUENCE [LARGE SCALE GENOMIC DNA]</scope>
    <source>
        <strain evidence="4 5">UMB1016</strain>
    </source>
</reference>
<feature type="domain" description="SIS" evidence="2">
    <location>
        <begin position="29"/>
        <end position="174"/>
    </location>
</feature>
<dbReference type="InterPro" id="IPR017552">
    <property type="entry name" value="PHI/rmpB"/>
</dbReference>
<protein>
    <submittedName>
        <fullName evidence="4">6-phospho-3-hexuloisomerase</fullName>
        <ecNumber evidence="4">5.3.1.27</ecNumber>
    </submittedName>
    <submittedName>
        <fullName evidence="3">SIS domain-containing protein</fullName>
    </submittedName>
</protein>
<dbReference type="SUPFAM" id="SSF53697">
    <property type="entry name" value="SIS domain"/>
    <property type="match status" value="1"/>
</dbReference>
<evidence type="ECO:0000259" key="2">
    <source>
        <dbReference type="PROSITE" id="PS51464"/>
    </source>
</evidence>
<keyword evidence="5" id="KW-1185">Reference proteome</keyword>
<comment type="similarity">
    <text evidence="1">Belongs to the SIS family. PHI subfamily.</text>
</comment>
<dbReference type="EC" id="5.3.1.27" evidence="4"/>
<reference evidence="4" key="3">
    <citation type="submission" date="2024-02" db="EMBL/GenBank/DDBJ databases">
        <authorList>
            <person name="Choi B."/>
        </authorList>
    </citation>
    <scope>NUCLEOTIDE SEQUENCE</scope>
    <source>
        <strain evidence="4">UMB1016</strain>
    </source>
</reference>
<organism evidence="3 6">
    <name type="scientific">Aerococcus mictus</name>
    <dbReference type="NCBI Taxonomy" id="2976810"/>
    <lineage>
        <taxon>Bacteria</taxon>
        <taxon>Bacillati</taxon>
        <taxon>Bacillota</taxon>
        <taxon>Bacilli</taxon>
        <taxon>Lactobacillales</taxon>
        <taxon>Aerococcaceae</taxon>
        <taxon>Aerococcus</taxon>
    </lineage>
</organism>
<dbReference type="Proteomes" id="UP000250354">
    <property type="component" value="Chromosome"/>
</dbReference>
<dbReference type="GO" id="GO:0043800">
    <property type="term" value="F:6-phospho-3-hexuloisomerase activity"/>
    <property type="evidence" value="ECO:0007669"/>
    <property type="project" value="UniProtKB-EC"/>
</dbReference>
<dbReference type="RefSeq" id="WP_013670107.1">
    <property type="nucleotide sequence ID" value="NZ_CAJHLJ010000011.1"/>
</dbReference>
<proteinExistence type="inferred from homology"/>
<dbReference type="Proteomes" id="UP001069047">
    <property type="component" value="Unassembled WGS sequence"/>
</dbReference>
<dbReference type="PANTHER" id="PTHR43443:SF1">
    <property type="entry name" value="3-HEXULOSE-6-PHOSPHATE ISOMERASE"/>
    <property type="match status" value="1"/>
</dbReference>
<dbReference type="PANTHER" id="PTHR43443">
    <property type="entry name" value="3-HEXULOSE-6-PHOSPHATE ISOMERASE"/>
    <property type="match status" value="1"/>
</dbReference>
<dbReference type="AlphaFoldDB" id="A0A1E9PKC5"/>
<dbReference type="EMBL" id="JAOTMY010000006">
    <property type="protein sequence ID" value="MCY3088188.1"/>
    <property type="molecule type" value="Genomic_DNA"/>
</dbReference>
<dbReference type="PROSITE" id="PS51464">
    <property type="entry name" value="SIS"/>
    <property type="match status" value="1"/>
</dbReference>
<keyword evidence="4" id="KW-0413">Isomerase</keyword>